<evidence type="ECO:0000256" key="1">
    <source>
        <dbReference type="SAM" id="MobiDB-lite"/>
    </source>
</evidence>
<dbReference type="PANTHER" id="PTHR34315:SF1">
    <property type="entry name" value="INTRADIOL RING-CLEAVAGE DIOXYGENASES DOMAIN-CONTAINING PROTEIN-RELATED"/>
    <property type="match status" value="1"/>
</dbReference>
<keyword evidence="3" id="KW-0223">Dioxygenase</keyword>
<dbReference type="InterPro" id="IPR006311">
    <property type="entry name" value="TAT_signal"/>
</dbReference>
<organism evidence="3 4">
    <name type="scientific">Corynebacterium halotolerans YIM 70093 = DSM 44683</name>
    <dbReference type="NCBI Taxonomy" id="1121362"/>
    <lineage>
        <taxon>Bacteria</taxon>
        <taxon>Bacillati</taxon>
        <taxon>Actinomycetota</taxon>
        <taxon>Actinomycetes</taxon>
        <taxon>Mycobacteriales</taxon>
        <taxon>Corynebacteriaceae</taxon>
        <taxon>Corynebacterium</taxon>
    </lineage>
</organism>
<dbReference type="GO" id="GO:0008199">
    <property type="term" value="F:ferric iron binding"/>
    <property type="evidence" value="ECO:0007669"/>
    <property type="project" value="InterPro"/>
</dbReference>
<reference evidence="3 4" key="1">
    <citation type="journal article" date="2012" name="Stand. Genomic Sci.">
        <title>Genome sequence of the halotolerant bacterium Corynebacterium halotolerans type strain YIM 70093(T) (= DSM 44683(T)).</title>
        <authorList>
            <person name="Ruckert C."/>
            <person name="Albersmeier A."/>
            <person name="Al-Dilaimi A."/>
            <person name="Niehaus K."/>
            <person name="Szczepanowski R."/>
            <person name="Kalinowski J."/>
        </authorList>
    </citation>
    <scope>NUCLEOTIDE SEQUENCE [LARGE SCALE GENOMIC DNA]</scope>
    <source>
        <strain evidence="3">YIM 70093</strain>
    </source>
</reference>
<feature type="region of interest" description="Disordered" evidence="1">
    <location>
        <begin position="320"/>
        <end position="359"/>
    </location>
</feature>
<feature type="compositionally biased region" description="Gly residues" evidence="1">
    <location>
        <begin position="326"/>
        <end position="352"/>
    </location>
</feature>
<dbReference type="Proteomes" id="UP000011723">
    <property type="component" value="Chromosome"/>
</dbReference>
<dbReference type="eggNOG" id="COG3485">
    <property type="taxonomic scope" value="Bacteria"/>
</dbReference>
<dbReference type="CDD" id="cd03457">
    <property type="entry name" value="intradiol_dioxygenase_like"/>
    <property type="match status" value="1"/>
</dbReference>
<dbReference type="KEGG" id="chn:A605_04880"/>
<dbReference type="AlphaFoldDB" id="M1MW94"/>
<dbReference type="Pfam" id="PF00775">
    <property type="entry name" value="Dioxygenase_C"/>
    <property type="match status" value="1"/>
</dbReference>
<name>M1MW94_9CORY</name>
<dbReference type="Gene3D" id="2.60.130.10">
    <property type="entry name" value="Aromatic compound dioxygenase"/>
    <property type="match status" value="1"/>
</dbReference>
<proteinExistence type="predicted"/>
<dbReference type="PROSITE" id="PS51318">
    <property type="entry name" value="TAT"/>
    <property type="match status" value="1"/>
</dbReference>
<dbReference type="STRING" id="1121362.A605_04880"/>
<dbReference type="InterPro" id="IPR015889">
    <property type="entry name" value="Intradiol_dOase_core"/>
</dbReference>
<dbReference type="InterPro" id="IPR000627">
    <property type="entry name" value="Intradiol_dOase_C"/>
</dbReference>
<keyword evidence="3" id="KW-0560">Oxidoreductase</keyword>
<gene>
    <name evidence="3" type="ORF">A605_04880</name>
</gene>
<dbReference type="PATRIC" id="fig|1121362.3.peg.979"/>
<dbReference type="EMBL" id="CP003697">
    <property type="protein sequence ID" value="AGF71984.1"/>
    <property type="molecule type" value="Genomic_DNA"/>
</dbReference>
<dbReference type="GO" id="GO:0016702">
    <property type="term" value="F:oxidoreductase activity, acting on single donors with incorporation of molecular oxygen, incorporation of two atoms of oxygen"/>
    <property type="evidence" value="ECO:0007669"/>
    <property type="project" value="InterPro"/>
</dbReference>
<protein>
    <submittedName>
        <fullName evidence="3">Protocatechuate 3,4-dioxygenase beta subunit</fullName>
    </submittedName>
</protein>
<accession>M1MW94</accession>
<evidence type="ECO:0000313" key="3">
    <source>
        <dbReference type="EMBL" id="AGF71984.1"/>
    </source>
</evidence>
<evidence type="ECO:0000259" key="2">
    <source>
        <dbReference type="Pfam" id="PF00775"/>
    </source>
</evidence>
<feature type="domain" description="Intradiol ring-cleavage dioxygenases" evidence="2">
    <location>
        <begin position="127"/>
        <end position="223"/>
    </location>
</feature>
<dbReference type="PANTHER" id="PTHR34315">
    <property type="match status" value="1"/>
</dbReference>
<feature type="compositionally biased region" description="Basic residues" evidence="1">
    <location>
        <begin position="1"/>
        <end position="12"/>
    </location>
</feature>
<feature type="region of interest" description="Disordered" evidence="1">
    <location>
        <begin position="1"/>
        <end position="29"/>
    </location>
</feature>
<evidence type="ECO:0000313" key="4">
    <source>
        <dbReference type="Proteomes" id="UP000011723"/>
    </source>
</evidence>
<dbReference type="HOGENOM" id="CLU_027719_2_0_11"/>
<dbReference type="RefSeq" id="WP_015400403.1">
    <property type="nucleotide sequence ID" value="NC_020302.1"/>
</dbReference>
<dbReference type="SUPFAM" id="SSF49482">
    <property type="entry name" value="Aromatic compound dioxygenase"/>
    <property type="match status" value="1"/>
</dbReference>
<sequence length="359" mass="36564">MTSRFLRSRIRRPLPALADTPEDTGPGAHVRTFEGRVLDRQGDDIEDQGLAFDLGTVLTRRRFLGALGLGAGSLALAACAPTGSSSTTTAGAGATTTGTPVTASAVVPGEMHTETAGPYPGDGSNGPDVLDLSGVERSDLTTSIDGGDAVVGVPLTLTMNVIDMANGNAPYAGAAVYVWHCDGQGRYSMYSDGVTEQTWLRGVQIADANGQVTFTTIVPGCYAGRWPHIHFEVFPDVDSIADATNNVLTSQIAIPEEMSQVVYATEGYEGSAENLARITLATDNVFSDGWEGQLPSVTGDAASGYRLSIDVAIDTTTEQEMSALPPGGGAGGPAGPGGPGGEGGPGGPAGPGGMPPARP</sequence>
<keyword evidence="4" id="KW-1185">Reference proteome</keyword>
<dbReference type="OrthoDB" id="9800887at2"/>